<dbReference type="AlphaFoldDB" id="A0A182R9T4"/>
<keyword evidence="1" id="KW-0812">Transmembrane</keyword>
<keyword evidence="1" id="KW-0472">Membrane</keyword>
<reference evidence="2" key="1">
    <citation type="submission" date="2020-05" db="UniProtKB">
        <authorList>
            <consortium name="EnsemblMetazoa"/>
        </authorList>
    </citation>
    <scope>IDENTIFICATION</scope>
    <source>
        <strain evidence="2">FUMOZ</strain>
    </source>
</reference>
<dbReference type="EnsemblMetazoa" id="AFUN002943-RA">
    <property type="protein sequence ID" value="AFUN002943-PA"/>
    <property type="gene ID" value="AFUN002943"/>
</dbReference>
<proteinExistence type="predicted"/>
<protein>
    <submittedName>
        <fullName evidence="2">Uncharacterized protein</fullName>
    </submittedName>
</protein>
<accession>A0A182R9T4</accession>
<evidence type="ECO:0000256" key="1">
    <source>
        <dbReference type="SAM" id="Phobius"/>
    </source>
</evidence>
<dbReference type="VEuPathDB" id="VectorBase:AFUN002943"/>
<feature type="transmembrane region" description="Helical" evidence="1">
    <location>
        <begin position="67"/>
        <end position="86"/>
    </location>
</feature>
<evidence type="ECO:0000313" key="2">
    <source>
        <dbReference type="EnsemblMetazoa" id="AFUN002943-PA"/>
    </source>
</evidence>
<organism evidence="2">
    <name type="scientific">Anopheles funestus</name>
    <name type="common">African malaria mosquito</name>
    <dbReference type="NCBI Taxonomy" id="62324"/>
    <lineage>
        <taxon>Eukaryota</taxon>
        <taxon>Metazoa</taxon>
        <taxon>Ecdysozoa</taxon>
        <taxon>Arthropoda</taxon>
        <taxon>Hexapoda</taxon>
        <taxon>Insecta</taxon>
        <taxon>Pterygota</taxon>
        <taxon>Neoptera</taxon>
        <taxon>Endopterygota</taxon>
        <taxon>Diptera</taxon>
        <taxon>Nematocera</taxon>
        <taxon>Culicoidea</taxon>
        <taxon>Culicidae</taxon>
        <taxon>Anophelinae</taxon>
        <taxon>Anopheles</taxon>
    </lineage>
</organism>
<keyword evidence="1" id="KW-1133">Transmembrane helix</keyword>
<name>A0A182R9T4_ANOFN</name>
<sequence length="120" mass="13509">MCWLERTAYTMCARNMCSQMMIAVVDGLVNATQTSLEFAEVNTTLIELPNQSGGLDAEAIVDGSFDLLFVTLVFFIYLVQIVRFLTLPLRDRLEQREEAQRLKRICMIIVKVILSGSPGC</sequence>